<evidence type="ECO:0000313" key="2">
    <source>
        <dbReference type="Proteomes" id="UP001231189"/>
    </source>
</evidence>
<name>A0AAD8VUN3_LOLMU</name>
<gene>
    <name evidence="1" type="ORF">QYE76_025904</name>
</gene>
<sequence>MVRSRHPEVDDPLRIPTDEESLVLSGRGRPHGHFPFLNKVVKPTHATSYTRLKHTLTTDNPQPCPRHARPPAYDPEFAAAFEACSEAYKQAATQWNRKNTAYMAHRRNGMLREPGLAGWARGHTSSWRCLDFSWAYSQCPSVDFSWAYSRCLSVDFS</sequence>
<dbReference type="AlphaFoldDB" id="A0AAD8VUN3"/>
<organism evidence="1 2">
    <name type="scientific">Lolium multiflorum</name>
    <name type="common">Italian ryegrass</name>
    <name type="synonym">Lolium perenne subsp. multiflorum</name>
    <dbReference type="NCBI Taxonomy" id="4521"/>
    <lineage>
        <taxon>Eukaryota</taxon>
        <taxon>Viridiplantae</taxon>
        <taxon>Streptophyta</taxon>
        <taxon>Embryophyta</taxon>
        <taxon>Tracheophyta</taxon>
        <taxon>Spermatophyta</taxon>
        <taxon>Magnoliopsida</taxon>
        <taxon>Liliopsida</taxon>
        <taxon>Poales</taxon>
        <taxon>Poaceae</taxon>
        <taxon>BOP clade</taxon>
        <taxon>Pooideae</taxon>
        <taxon>Poodae</taxon>
        <taxon>Poeae</taxon>
        <taxon>Poeae Chloroplast Group 2 (Poeae type)</taxon>
        <taxon>Loliodinae</taxon>
        <taxon>Loliinae</taxon>
        <taxon>Lolium</taxon>
    </lineage>
</organism>
<dbReference type="Proteomes" id="UP001231189">
    <property type="component" value="Unassembled WGS sequence"/>
</dbReference>
<reference evidence="1" key="1">
    <citation type="submission" date="2023-07" db="EMBL/GenBank/DDBJ databases">
        <title>A chromosome-level genome assembly of Lolium multiflorum.</title>
        <authorList>
            <person name="Chen Y."/>
            <person name="Copetti D."/>
            <person name="Kolliker R."/>
            <person name="Studer B."/>
        </authorList>
    </citation>
    <scope>NUCLEOTIDE SEQUENCE</scope>
    <source>
        <strain evidence="1">02402/16</strain>
        <tissue evidence="1">Leaf</tissue>
    </source>
</reference>
<dbReference type="EMBL" id="JAUUTY010000006">
    <property type="protein sequence ID" value="KAK1620387.1"/>
    <property type="molecule type" value="Genomic_DNA"/>
</dbReference>
<proteinExistence type="predicted"/>
<evidence type="ECO:0000313" key="1">
    <source>
        <dbReference type="EMBL" id="KAK1620387.1"/>
    </source>
</evidence>
<keyword evidence="2" id="KW-1185">Reference proteome</keyword>
<comment type="caution">
    <text evidence="1">The sequence shown here is derived from an EMBL/GenBank/DDBJ whole genome shotgun (WGS) entry which is preliminary data.</text>
</comment>
<protein>
    <submittedName>
        <fullName evidence="1">Uncharacterized protein</fullName>
    </submittedName>
</protein>
<accession>A0AAD8VUN3</accession>